<comment type="caution">
    <text evidence="6">The sequence shown here is derived from an EMBL/GenBank/DDBJ whole genome shotgun (WGS) entry which is preliminary data.</text>
</comment>
<organism evidence="6 7">
    <name type="scientific">Gnathostoma spinigerum</name>
    <dbReference type="NCBI Taxonomy" id="75299"/>
    <lineage>
        <taxon>Eukaryota</taxon>
        <taxon>Metazoa</taxon>
        <taxon>Ecdysozoa</taxon>
        <taxon>Nematoda</taxon>
        <taxon>Chromadorea</taxon>
        <taxon>Rhabditida</taxon>
        <taxon>Spirurina</taxon>
        <taxon>Gnathostomatomorpha</taxon>
        <taxon>Gnathostomatoidea</taxon>
        <taxon>Gnathostomatidae</taxon>
        <taxon>Gnathostoma</taxon>
    </lineage>
</organism>
<keyword evidence="5" id="KW-0131">Cell cycle</keyword>
<keyword evidence="3" id="KW-0235">DNA replication</keyword>
<accession>A0ABD6EKG7</accession>
<dbReference type="InterPro" id="IPR003874">
    <property type="entry name" value="CDC45"/>
</dbReference>
<gene>
    <name evidence="6" type="ORF">AB6A40_007082</name>
</gene>
<dbReference type="PANTHER" id="PTHR10507">
    <property type="entry name" value="CDC45-RELATED PROTEIN"/>
    <property type="match status" value="1"/>
</dbReference>
<evidence type="ECO:0000256" key="5">
    <source>
        <dbReference type="ARBA" id="ARBA00023306"/>
    </source>
</evidence>
<keyword evidence="4" id="KW-0539">Nucleus</keyword>
<keyword evidence="7" id="KW-1185">Reference proteome</keyword>
<protein>
    <recommendedName>
        <fullName evidence="8">CDC45-like protein</fullName>
    </recommendedName>
</protein>
<dbReference type="EMBL" id="JBGFUD010005458">
    <property type="protein sequence ID" value="MFH4980373.1"/>
    <property type="molecule type" value="Genomic_DNA"/>
</dbReference>
<name>A0ABD6EKG7_9BILA</name>
<dbReference type="GO" id="GO:0005634">
    <property type="term" value="C:nucleus"/>
    <property type="evidence" value="ECO:0007669"/>
    <property type="project" value="UniProtKB-SubCell"/>
</dbReference>
<evidence type="ECO:0000256" key="3">
    <source>
        <dbReference type="ARBA" id="ARBA00022705"/>
    </source>
</evidence>
<dbReference type="Pfam" id="PF02724">
    <property type="entry name" value="CDC45"/>
    <property type="match status" value="1"/>
</dbReference>
<comment type="subcellular location">
    <subcellularLocation>
        <location evidence="1">Nucleus</location>
    </subcellularLocation>
</comment>
<dbReference type="PANTHER" id="PTHR10507:SF0">
    <property type="entry name" value="CELL DIVISION CONTROL PROTEIN 45 HOMOLOG"/>
    <property type="match status" value="1"/>
</dbReference>
<dbReference type="AlphaFoldDB" id="A0ABD6EKG7"/>
<evidence type="ECO:0000313" key="6">
    <source>
        <dbReference type="EMBL" id="MFH4980373.1"/>
    </source>
</evidence>
<evidence type="ECO:0000256" key="1">
    <source>
        <dbReference type="ARBA" id="ARBA00004123"/>
    </source>
</evidence>
<evidence type="ECO:0008006" key="8">
    <source>
        <dbReference type="Google" id="ProtNLM"/>
    </source>
</evidence>
<dbReference type="InterPro" id="IPR038763">
    <property type="entry name" value="DHH_sf"/>
</dbReference>
<dbReference type="Proteomes" id="UP001608902">
    <property type="component" value="Unassembled WGS sequence"/>
</dbReference>
<reference evidence="6 7" key="1">
    <citation type="submission" date="2024-08" db="EMBL/GenBank/DDBJ databases">
        <title>Gnathostoma spinigerum genome.</title>
        <authorList>
            <person name="Gonzalez-Bertolin B."/>
            <person name="Monzon S."/>
            <person name="Zaballos A."/>
            <person name="Jimenez P."/>
            <person name="Dekumyoy P."/>
            <person name="Varona S."/>
            <person name="Cuesta I."/>
            <person name="Sumanam S."/>
            <person name="Adisakwattana P."/>
            <person name="Gasser R.B."/>
            <person name="Hernandez-Gonzalez A."/>
            <person name="Young N.D."/>
            <person name="Perteguer M.J."/>
        </authorList>
    </citation>
    <scope>NUCLEOTIDE SEQUENCE [LARGE SCALE GENOMIC DNA]</scope>
    <source>
        <strain evidence="6">AL3</strain>
        <tissue evidence="6">Liver</tissue>
    </source>
</reference>
<evidence type="ECO:0000256" key="2">
    <source>
        <dbReference type="ARBA" id="ARBA00010727"/>
    </source>
</evidence>
<comment type="similarity">
    <text evidence="2">Belongs to the CDC45 family.</text>
</comment>
<sequence length="568" mass="64841">MFIRDSFRQDFYDVVRKSHVLIVVNNDVDGLCAARILMYLFSCDEVAYSLVPVTGWSMLLSAVEDYAEQAQCIVLINCGGNRSLNELGLSSDVKIFVIDSRRPFDLDNVYDGTSIRVLINTSELEELKCPAASEIYANDDDNTSDEDDGAESSRAIERIEQRAIKRARKKEWEKRRAGLLWEYYENSWYSVSSAVLLLEIAHSVGKSSSALMWCAVVGLNSQLNDSMISLEAYTSVCIERMRSLIRKYAPRDSSVSLKGDDILRISFEKDLPIPMYSHWSLYDSMNCHEFFITQAQLWQQRGEATMRHLLATYGLTLSECRQLFSAMEPTRRKEVFNILEKEMNYGFATFLASVGYCIRFSACDFARALSLRLEVGKGDSEEPYDRFSATMNILSEFLEGHGETSSLFKAVESYKIFSKNVISHVFASINQSHVLSTGSFFLLCMPQTDNFNFMLSRHCAFYFSNLLLKVFCSASRTRYRMLRPLVIAFPLSGDNTGWLLVTGVMPYNTEYADLNTKSFIGRAFDRVIERQSSIQVRQEHFDPSMILVKEDDRTRFFNGLQAILETVS</sequence>
<dbReference type="GO" id="GO:0006260">
    <property type="term" value="P:DNA replication"/>
    <property type="evidence" value="ECO:0007669"/>
    <property type="project" value="UniProtKB-KW"/>
</dbReference>
<evidence type="ECO:0000313" key="7">
    <source>
        <dbReference type="Proteomes" id="UP001608902"/>
    </source>
</evidence>
<dbReference type="SUPFAM" id="SSF64182">
    <property type="entry name" value="DHH phosphoesterases"/>
    <property type="match status" value="1"/>
</dbReference>
<proteinExistence type="inferred from homology"/>
<evidence type="ECO:0000256" key="4">
    <source>
        <dbReference type="ARBA" id="ARBA00023242"/>
    </source>
</evidence>